<dbReference type="EMBL" id="JASPKZ010007337">
    <property type="protein sequence ID" value="KAJ9584936.1"/>
    <property type="molecule type" value="Genomic_DNA"/>
</dbReference>
<evidence type="ECO:0000313" key="4">
    <source>
        <dbReference type="EMBL" id="KAJ9584936.1"/>
    </source>
</evidence>
<dbReference type="Proteomes" id="UP001233999">
    <property type="component" value="Unassembled WGS sequence"/>
</dbReference>
<dbReference type="AlphaFoldDB" id="A0AAD8ECF3"/>
<dbReference type="PANTHER" id="PTHR13132:SF29">
    <property type="entry name" value="ALPHA-(1,6)-FUCOSYLTRANSFERASE"/>
    <property type="match status" value="1"/>
</dbReference>
<keyword evidence="2" id="KW-0472">Membrane</keyword>
<reference evidence="4" key="2">
    <citation type="submission" date="2023-05" db="EMBL/GenBank/DDBJ databases">
        <authorList>
            <person name="Fouks B."/>
        </authorList>
    </citation>
    <scope>NUCLEOTIDE SEQUENCE</scope>
    <source>
        <strain evidence="4">Stay&amp;Tobe</strain>
        <tissue evidence="4">Testes</tissue>
    </source>
</reference>
<evidence type="ECO:0000259" key="3">
    <source>
        <dbReference type="Pfam" id="PF19745"/>
    </source>
</evidence>
<keyword evidence="5" id="KW-1185">Reference proteome</keyword>
<evidence type="ECO:0000256" key="2">
    <source>
        <dbReference type="SAM" id="Phobius"/>
    </source>
</evidence>
<dbReference type="GO" id="GO:0006487">
    <property type="term" value="P:protein N-linked glycosylation"/>
    <property type="evidence" value="ECO:0007669"/>
    <property type="project" value="TreeGrafter"/>
</dbReference>
<gene>
    <name evidence="4" type="ORF">L9F63_020718</name>
</gene>
<dbReference type="Pfam" id="PF19745">
    <property type="entry name" value="FUT8_N_cat"/>
    <property type="match status" value="1"/>
</dbReference>
<feature type="non-terminal residue" evidence="4">
    <location>
        <position position="272"/>
    </location>
</feature>
<name>A0AAD8ECF3_DIPPU</name>
<keyword evidence="2" id="KW-0812">Transmembrane</keyword>
<comment type="caution">
    <text evidence="4">The sequence shown here is derived from an EMBL/GenBank/DDBJ whole genome shotgun (WGS) entry which is preliminary data.</text>
</comment>
<keyword evidence="2" id="KW-1133">Transmembrane helix</keyword>
<evidence type="ECO:0000313" key="5">
    <source>
        <dbReference type="Proteomes" id="UP001233999"/>
    </source>
</evidence>
<dbReference type="InterPro" id="IPR045573">
    <property type="entry name" value="Fut8_N_cat"/>
</dbReference>
<dbReference type="PANTHER" id="PTHR13132">
    <property type="entry name" value="ALPHA- 1,6 -FUCOSYLTRANSFERASE"/>
    <property type="match status" value="1"/>
</dbReference>
<organism evidence="4 5">
    <name type="scientific">Diploptera punctata</name>
    <name type="common">Pacific beetle cockroach</name>
    <dbReference type="NCBI Taxonomy" id="6984"/>
    <lineage>
        <taxon>Eukaryota</taxon>
        <taxon>Metazoa</taxon>
        <taxon>Ecdysozoa</taxon>
        <taxon>Arthropoda</taxon>
        <taxon>Hexapoda</taxon>
        <taxon>Insecta</taxon>
        <taxon>Pterygota</taxon>
        <taxon>Neoptera</taxon>
        <taxon>Polyneoptera</taxon>
        <taxon>Dictyoptera</taxon>
        <taxon>Blattodea</taxon>
        <taxon>Blaberoidea</taxon>
        <taxon>Blaberidae</taxon>
        <taxon>Diplopterinae</taxon>
        <taxon>Diploptera</taxon>
    </lineage>
</organism>
<protein>
    <recommendedName>
        <fullName evidence="3">Alpha-(1,6)-fucosyltransferase N- and catalytic domain-containing protein</fullName>
    </recommendedName>
</protein>
<proteinExistence type="predicted"/>
<feature type="transmembrane region" description="Helical" evidence="2">
    <location>
        <begin position="12"/>
        <end position="32"/>
    </location>
</feature>
<evidence type="ECO:0000256" key="1">
    <source>
        <dbReference type="SAM" id="Coils"/>
    </source>
</evidence>
<reference evidence="4" key="1">
    <citation type="journal article" date="2023" name="IScience">
        <title>Live-bearing cockroach genome reveals convergent evolutionary mechanisms linked to viviparity in insects and beyond.</title>
        <authorList>
            <person name="Fouks B."/>
            <person name="Harrison M.C."/>
            <person name="Mikhailova A.A."/>
            <person name="Marchal E."/>
            <person name="English S."/>
            <person name="Carruthers M."/>
            <person name="Jennings E.C."/>
            <person name="Chiamaka E.L."/>
            <person name="Frigard R.A."/>
            <person name="Pippel M."/>
            <person name="Attardo G.M."/>
            <person name="Benoit J.B."/>
            <person name="Bornberg-Bauer E."/>
            <person name="Tobe S.S."/>
        </authorList>
    </citation>
    <scope>NUCLEOTIDE SEQUENCE</scope>
    <source>
        <strain evidence="4">Stay&amp;Tobe</strain>
    </source>
</reference>
<sequence length="272" mass="31594">MKLVRQVGWVRALVVLLIIWLLVLVLFASPMFRIPSSPEPDVHTTKRLARAFHDLEILKRQNAELRSLFTDINIGDPSLKQEQKEALFQNLQDRLKKAEKFLDNSHDFERYGGIEPREEPSIQYEKLRRKIENGVQELWYFVSGELKKMQKQAVSLSPHLATKLTRILEEGVVHKRFLTDDISTLSEVDGYAAWREKEASELSDLVQRRLDYLQNPEDCSLARKLVCNLNKHCNHLFAFKLPFGTPHVRVLSYSRLGLQLGYNGLQTILHHL</sequence>
<feature type="domain" description="Alpha-(1,6)-fucosyltransferase N- and catalytic" evidence="3">
    <location>
        <begin position="9"/>
        <end position="234"/>
    </location>
</feature>
<dbReference type="GO" id="GO:0046921">
    <property type="term" value="F:alpha-(1-&gt;6)-fucosyltransferase activity"/>
    <property type="evidence" value="ECO:0007669"/>
    <property type="project" value="TreeGrafter"/>
</dbReference>
<accession>A0AAD8ECF3</accession>
<feature type="coiled-coil region" evidence="1">
    <location>
        <begin position="48"/>
        <end position="101"/>
    </location>
</feature>
<keyword evidence="1" id="KW-0175">Coiled coil</keyword>
<dbReference type="Gene3D" id="1.10.287.1060">
    <property type="entry name" value="ESAT-6-like"/>
    <property type="match status" value="1"/>
</dbReference>